<reference evidence="7 8" key="1">
    <citation type="journal article" date="2019" name="Sci. Rep.">
        <title>A high-quality genome of Eragrostis curvula grass provides insights into Poaceae evolution and supports new strategies to enhance forage quality.</title>
        <authorList>
            <person name="Carballo J."/>
            <person name="Santos B.A.C.M."/>
            <person name="Zappacosta D."/>
            <person name="Garbus I."/>
            <person name="Selva J.P."/>
            <person name="Gallo C.A."/>
            <person name="Diaz A."/>
            <person name="Albertini E."/>
            <person name="Caccamo M."/>
            <person name="Echenique V."/>
        </authorList>
    </citation>
    <scope>NUCLEOTIDE SEQUENCE [LARGE SCALE GENOMIC DNA]</scope>
    <source>
        <strain evidence="8">cv. Victoria</strain>
        <tissue evidence="7">Leaf</tissue>
    </source>
</reference>
<feature type="non-terminal residue" evidence="7">
    <location>
        <position position="1"/>
    </location>
</feature>
<proteinExistence type="inferred from homology"/>
<evidence type="ECO:0000256" key="5">
    <source>
        <dbReference type="SAM" id="MobiDB-lite"/>
    </source>
</evidence>
<sequence length="496" mass="52632">AVKKEVPCLLRFSNQPAIGPRAPLHLYKSCQAAAAVRQKPQNSSPAQIATLASPPFLSLIVSLALKAEAMSSSGKGKEVVSRCAACQNLQRPYCVPGCVFALYFPFPPGDERFAAVREAFDLDKLTEFLSRKEEENPDEATRAQVAQTLVDQARRWLARLEQQQQSAAAGGAVVPPPPWGGVREPSAALFLPGDDSARFAAVHHAQQQQPSAAAGGAPGAIMPQPPPPRGSGPCAACRHARSGCGAGCELAPYFPPGGDSTARFEDVRKVFGSKNFTAMLRQVSPEQRADAAASLIYEAQCRRRNPVYGITGTISALEEELRQVYQTIAAVKLLTKHYRMEAESTARFVAELHLQQLPAAGDSMAGTGIANFGTPMNVDQQWADGSMAGVANFGTPMDQQWAHGVIAALLEQPPAADVPAFLMLQPPPHAPTAAADVPGSSTGVTAVFQEPPATVPAFLMQQPPPQAPTAAADDVQDQDAGLPDLNTSAEQYVWMD</sequence>
<keyword evidence="8" id="KW-1185">Reference proteome</keyword>
<dbReference type="PROSITE" id="PS50891">
    <property type="entry name" value="LOB"/>
    <property type="match status" value="1"/>
</dbReference>
<dbReference type="InterPro" id="IPR004883">
    <property type="entry name" value="LOB"/>
</dbReference>
<evidence type="ECO:0000313" key="7">
    <source>
        <dbReference type="EMBL" id="TVU08741.1"/>
    </source>
</evidence>
<evidence type="ECO:0000259" key="6">
    <source>
        <dbReference type="PROSITE" id="PS50891"/>
    </source>
</evidence>
<dbReference type="EMBL" id="RWGY01000039">
    <property type="protein sequence ID" value="TVU08741.1"/>
    <property type="molecule type" value="Genomic_DNA"/>
</dbReference>
<feature type="region of interest" description="Disordered" evidence="5">
    <location>
        <begin position="207"/>
        <end position="230"/>
    </location>
</feature>
<evidence type="ECO:0000313" key="8">
    <source>
        <dbReference type="Proteomes" id="UP000324897"/>
    </source>
</evidence>
<comment type="caution">
    <text evidence="7">The sequence shown here is derived from an EMBL/GenBank/DDBJ whole genome shotgun (WGS) entry which is preliminary data.</text>
</comment>
<keyword evidence="4" id="KW-0539">Nucleus</keyword>
<name>A0A5J9TDQ2_9POAL</name>
<evidence type="ECO:0000256" key="2">
    <source>
        <dbReference type="ARBA" id="ARBA00005474"/>
    </source>
</evidence>
<feature type="region of interest" description="Disordered" evidence="5">
    <location>
        <begin position="459"/>
        <end position="482"/>
    </location>
</feature>
<dbReference type="AlphaFoldDB" id="A0A5J9TDQ2"/>
<accession>A0A5J9TDQ2</accession>
<evidence type="ECO:0000256" key="4">
    <source>
        <dbReference type="ARBA" id="ARBA00023242"/>
    </source>
</evidence>
<feature type="compositionally biased region" description="Low complexity" evidence="5">
    <location>
        <begin position="207"/>
        <end position="222"/>
    </location>
</feature>
<dbReference type="PANTHER" id="PTHR31301:SF83">
    <property type="entry name" value="PROTEIN ASYMMETRIC LEAVES 2"/>
    <property type="match status" value="1"/>
</dbReference>
<dbReference type="PANTHER" id="PTHR31301">
    <property type="entry name" value="LOB DOMAIN-CONTAINING PROTEIN 4-RELATED"/>
    <property type="match status" value="1"/>
</dbReference>
<comment type="similarity">
    <text evidence="2">Belongs to the LOB domain-containing protein family.</text>
</comment>
<protein>
    <recommendedName>
        <fullName evidence="6">LOB domain-containing protein</fullName>
    </recommendedName>
</protein>
<organism evidence="7 8">
    <name type="scientific">Eragrostis curvula</name>
    <name type="common">weeping love grass</name>
    <dbReference type="NCBI Taxonomy" id="38414"/>
    <lineage>
        <taxon>Eukaryota</taxon>
        <taxon>Viridiplantae</taxon>
        <taxon>Streptophyta</taxon>
        <taxon>Embryophyta</taxon>
        <taxon>Tracheophyta</taxon>
        <taxon>Spermatophyta</taxon>
        <taxon>Magnoliopsida</taxon>
        <taxon>Liliopsida</taxon>
        <taxon>Poales</taxon>
        <taxon>Poaceae</taxon>
        <taxon>PACMAD clade</taxon>
        <taxon>Chloridoideae</taxon>
        <taxon>Eragrostideae</taxon>
        <taxon>Eragrostidinae</taxon>
        <taxon>Eragrostis</taxon>
    </lineage>
</organism>
<gene>
    <name evidence="7" type="ORF">EJB05_42153</name>
</gene>
<keyword evidence="3" id="KW-0217">Developmental protein</keyword>
<evidence type="ECO:0000256" key="1">
    <source>
        <dbReference type="ARBA" id="ARBA00004123"/>
    </source>
</evidence>
<dbReference type="Proteomes" id="UP000324897">
    <property type="component" value="Chromosome 3"/>
</dbReference>
<feature type="domain" description="LOB" evidence="6">
    <location>
        <begin position="232"/>
        <end position="335"/>
    </location>
</feature>
<dbReference type="Gramene" id="TVU08741">
    <property type="protein sequence ID" value="TVU08741"/>
    <property type="gene ID" value="EJB05_42153"/>
</dbReference>
<comment type="subcellular location">
    <subcellularLocation>
        <location evidence="1">Nucleus</location>
    </subcellularLocation>
</comment>
<evidence type="ECO:0000256" key="3">
    <source>
        <dbReference type="ARBA" id="ARBA00022473"/>
    </source>
</evidence>
<dbReference type="Pfam" id="PF03195">
    <property type="entry name" value="LOB"/>
    <property type="match status" value="2"/>
</dbReference>